<sequence>MGIQKEEYVPIADTLLRSLARDIDNFESANHLFNSAYLAAMQDKTDAVRAKETGDALLVQQKQATQDLYVLGNELNKPMKLLDLVVKKANVKTTLPSDVLKKIKNRNFEGTLLTLKALKDVVTSQSDVLISNGMKADTVTVLENAFAAITAKSNEQTSLQQQRKAFTSENKGFCIRNCIPISAKWQNWGKLYFRESRKLQNIRSKI</sequence>
<dbReference type="RefSeq" id="WP_116097736.1">
    <property type="nucleotide sequence ID" value="NZ_QNVU01000009.1"/>
</dbReference>
<proteinExistence type="predicted"/>
<dbReference type="AlphaFoldDB" id="A0A3D9BCX5"/>
<keyword evidence="2" id="KW-1185">Reference proteome</keyword>
<evidence type="ECO:0000313" key="1">
    <source>
        <dbReference type="EMBL" id="REC51445.1"/>
    </source>
</evidence>
<accession>A0A3D9BCX5</accession>
<evidence type="ECO:0000313" key="2">
    <source>
        <dbReference type="Proteomes" id="UP000256924"/>
    </source>
</evidence>
<reference evidence="1 2" key="1">
    <citation type="journal article" date="2004" name="Emerg. Infect. Dis.">
        <title>Amoebae-resisting bacteria isolated from human nasal swabs by amoebal coculture.</title>
        <authorList>
            <person name="Greub G."/>
            <person name="La Scola B."/>
            <person name="Raoult D."/>
        </authorList>
    </citation>
    <scope>NUCLEOTIDE SEQUENCE [LARGE SCALE GENOMIC DNA]</scope>
    <source>
        <strain evidence="1 2">CCUG 51329</strain>
    </source>
</reference>
<dbReference type="Proteomes" id="UP000256924">
    <property type="component" value="Unassembled WGS sequence"/>
</dbReference>
<gene>
    <name evidence="1" type="ORF">DRF68_06725</name>
</gene>
<protein>
    <submittedName>
        <fullName evidence="1">Uncharacterized protein</fullName>
    </submittedName>
</protein>
<dbReference type="EMBL" id="QNVU01000009">
    <property type="protein sequence ID" value="REC51445.1"/>
    <property type="molecule type" value="Genomic_DNA"/>
</dbReference>
<name>A0A3D9BCX5_9FLAO</name>
<organism evidence="1 2">
    <name type="scientific">Candidatus Chryseobacterium massiliense</name>
    <dbReference type="NCBI Taxonomy" id="204089"/>
    <lineage>
        <taxon>Bacteria</taxon>
        <taxon>Pseudomonadati</taxon>
        <taxon>Bacteroidota</taxon>
        <taxon>Flavobacteriia</taxon>
        <taxon>Flavobacteriales</taxon>
        <taxon>Weeksellaceae</taxon>
        <taxon>Chryseobacterium group</taxon>
        <taxon>Chryseobacterium</taxon>
    </lineage>
</organism>
<comment type="caution">
    <text evidence="1">The sequence shown here is derived from an EMBL/GenBank/DDBJ whole genome shotgun (WGS) entry which is preliminary data.</text>
</comment>